<evidence type="ECO:0000313" key="2">
    <source>
        <dbReference type="EMBL" id="CDX57976.1"/>
    </source>
</evidence>
<dbReference type="InterPro" id="IPR013153">
    <property type="entry name" value="Prk_AAA"/>
</dbReference>
<dbReference type="NCBIfam" id="NF011999">
    <property type="entry name" value="PRK15455.1"/>
    <property type="match status" value="1"/>
</dbReference>
<gene>
    <name evidence="2" type="ORF">MPL1032_230130</name>
</gene>
<reference evidence="3" key="1">
    <citation type="submission" date="2014-08" db="EMBL/GenBank/DDBJ databases">
        <authorList>
            <person name="Edwards T."/>
        </authorList>
    </citation>
    <scope>NUCLEOTIDE SEQUENCE [LARGE SCALE GENOMIC DNA]</scope>
</reference>
<accession>A0A0K2VZJ1</accession>
<dbReference type="Pfam" id="PF06798">
    <property type="entry name" value="PrkA"/>
    <property type="match status" value="1"/>
</dbReference>
<dbReference type="PANTHER" id="PTHR30267">
    <property type="entry name" value="PROTEIN KINASE PRKA"/>
    <property type="match status" value="1"/>
</dbReference>
<dbReference type="InterPro" id="IPR010650">
    <property type="entry name" value="PrkA_C"/>
</dbReference>
<dbReference type="PANTHER" id="PTHR30267:SF2">
    <property type="entry name" value="PROTEIN PRKA"/>
    <property type="match status" value="1"/>
</dbReference>
<dbReference type="PIRSF" id="PIRSF000549">
    <property type="entry name" value="Ser_prot_kin"/>
    <property type="match status" value="1"/>
</dbReference>
<evidence type="ECO:0000259" key="1">
    <source>
        <dbReference type="SMART" id="SM00763"/>
    </source>
</evidence>
<feature type="domain" description="PrkA AAA" evidence="1">
    <location>
        <begin position="24"/>
        <end position="385"/>
    </location>
</feature>
<dbReference type="Gene3D" id="3.40.50.300">
    <property type="entry name" value="P-loop containing nucleotide triphosphate hydrolases"/>
    <property type="match status" value="1"/>
</dbReference>
<dbReference type="InterPro" id="IPR057741">
    <property type="entry name" value="YeaG"/>
</dbReference>
<dbReference type="AlphaFoldDB" id="A0A0K2VZJ1"/>
<dbReference type="SMART" id="SM00763">
    <property type="entry name" value="AAA_PrkA"/>
    <property type="match status" value="1"/>
</dbReference>
<dbReference type="InterPro" id="IPR016230">
    <property type="entry name" value="PrkA/YeaG"/>
</dbReference>
<dbReference type="InterPro" id="IPR027417">
    <property type="entry name" value="P-loop_NTPase"/>
</dbReference>
<organism evidence="2 3">
    <name type="scientific">Mesorhizobium plurifarium</name>
    <dbReference type="NCBI Taxonomy" id="69974"/>
    <lineage>
        <taxon>Bacteria</taxon>
        <taxon>Pseudomonadati</taxon>
        <taxon>Pseudomonadota</taxon>
        <taxon>Alphaproteobacteria</taxon>
        <taxon>Hyphomicrobiales</taxon>
        <taxon>Phyllobacteriaceae</taxon>
        <taxon>Mesorhizobium</taxon>
    </lineage>
</organism>
<protein>
    <recommendedName>
        <fullName evidence="1">PrkA AAA domain-containing protein</fullName>
    </recommendedName>
</protein>
<dbReference type="EMBL" id="CCND01000016">
    <property type="protein sequence ID" value="CDX57976.1"/>
    <property type="molecule type" value="Genomic_DNA"/>
</dbReference>
<evidence type="ECO:0000313" key="3">
    <source>
        <dbReference type="Proteomes" id="UP000182888"/>
    </source>
</evidence>
<proteinExistence type="predicted"/>
<dbReference type="GO" id="GO:0004672">
    <property type="term" value="F:protein kinase activity"/>
    <property type="evidence" value="ECO:0007669"/>
    <property type="project" value="InterPro"/>
</dbReference>
<dbReference type="Proteomes" id="UP000182888">
    <property type="component" value="Unassembled WGS sequence"/>
</dbReference>
<dbReference type="SUPFAM" id="SSF52540">
    <property type="entry name" value="P-loop containing nucleoside triphosphate hydrolases"/>
    <property type="match status" value="1"/>
</dbReference>
<name>A0A0K2VZJ1_MESPL</name>
<dbReference type="Pfam" id="PF08298">
    <property type="entry name" value="AAA_PrkA"/>
    <property type="match status" value="1"/>
</dbReference>
<sequence>MRENQSDVFDLFSEIYSNAAQEEISLQQYLLACREDKSMYASAPERMVEAIGEPNLVDTSKDERLGRIFSNRTIKIYPSFSDFYGMEDTIERIAGYFRYASQGLEERKQILYLLGPVGGGKSSLAERLKKLMEERPIYTLKVGNQISPVFESPLGLFHPDRMGDLLEDKYGIARRRLNGLISPWAAKRLDELSGDISKFSVVKLSPSRLRQVAIAKTEPGDENNQDVSALVGKVDIRQLEHFSQSDPDAYSYSGGLNRTTQGLLEFVEMFKAPIKVLHPLLTATQEGSYNGTENFGAFPYQGIVVAHSNESEWQQFKNNKNNEAFLDRILVVKVPYCLRITEERHIYEKLLRESELANSPCAPEVLDILSRFTVSTRLAEHENSPLYTKMRAYDGENLKEIDPKAKSVQEYRDAAGVDEGMTGVSTRFAFKILSQTFNYDTKEVAADPVHLMYILEEAIKREQFPKETEAAYLEFIKSELATRYAEFIGHEIQKAYLESYSEYGQNLFDRYIAYADAWIEDQDYKDPDTGQILNREVLDKELSQVEKPAGIANPKDFRNEVVKFTLRARARNHGRNPSWTSYEKLREVIEKRMFGQVEDLLPVISFGSKQDSVTEKRHNEFVQRMVERGYTQRQVRRLVDWYMRVNKAG</sequence>